<sequence length="86" mass="9446">MLRGERLDGNWRLEILDNVVGNVGTLHLWGVGEVTHYTCDKEVKDQTSTTNSEEDVAAGSGSLTLGLLLLLSAFSRRRWANKGTQS</sequence>
<keyword evidence="2" id="KW-0378">Hydrolase</keyword>
<dbReference type="InterPro" id="IPR002884">
    <property type="entry name" value="P_dom"/>
</dbReference>
<organism evidence="4 5">
    <name type="scientific">Vibrio cholerae</name>
    <dbReference type="NCBI Taxonomy" id="666"/>
    <lineage>
        <taxon>Bacteria</taxon>
        <taxon>Pseudomonadati</taxon>
        <taxon>Pseudomonadota</taxon>
        <taxon>Gammaproteobacteria</taxon>
        <taxon>Vibrionales</taxon>
        <taxon>Vibrionaceae</taxon>
        <taxon>Vibrio</taxon>
    </lineage>
</organism>
<dbReference type="Pfam" id="PF01483">
    <property type="entry name" value="P_proprotein"/>
    <property type="match status" value="1"/>
</dbReference>
<dbReference type="GO" id="GO:0004252">
    <property type="term" value="F:serine-type endopeptidase activity"/>
    <property type="evidence" value="ECO:0007669"/>
    <property type="project" value="InterPro"/>
</dbReference>
<dbReference type="Proteomes" id="UP000046067">
    <property type="component" value="Unassembled WGS sequence"/>
</dbReference>
<reference evidence="4 5" key="1">
    <citation type="submission" date="2015-07" db="EMBL/GenBank/DDBJ databases">
        <authorList>
            <consortium name="Pathogen Informatics"/>
        </authorList>
    </citation>
    <scope>NUCLEOTIDE SEQUENCE [LARGE SCALE GENOMIC DNA]</scope>
    <source>
        <strain evidence="4 5">A325</strain>
    </source>
</reference>
<keyword evidence="1 4" id="KW-0645">Protease</keyword>
<evidence type="ECO:0000313" key="4">
    <source>
        <dbReference type="EMBL" id="CSC64289.1"/>
    </source>
</evidence>
<protein>
    <submittedName>
        <fullName evidence="4">Regulatory P domain of the subtilisin-like proprotein convertaser protease family</fullName>
    </submittedName>
</protein>
<dbReference type="GO" id="GO:0006508">
    <property type="term" value="P:proteolysis"/>
    <property type="evidence" value="ECO:0007669"/>
    <property type="project" value="UniProtKB-KW"/>
</dbReference>
<gene>
    <name evidence="4" type="ORF">ERS013201_03147</name>
</gene>
<dbReference type="EMBL" id="CWQJ01000025">
    <property type="protein sequence ID" value="CSC64289.1"/>
    <property type="molecule type" value="Genomic_DNA"/>
</dbReference>
<evidence type="ECO:0000256" key="2">
    <source>
        <dbReference type="ARBA" id="ARBA00022801"/>
    </source>
</evidence>
<accession>A0A655Z918</accession>
<evidence type="ECO:0000256" key="1">
    <source>
        <dbReference type="ARBA" id="ARBA00022670"/>
    </source>
</evidence>
<feature type="domain" description="P/Homo B" evidence="3">
    <location>
        <begin position="3"/>
        <end position="31"/>
    </location>
</feature>
<proteinExistence type="predicted"/>
<name>A0A655Z918_VIBCL</name>
<dbReference type="AlphaFoldDB" id="A0A655Z918"/>
<evidence type="ECO:0000259" key="3">
    <source>
        <dbReference type="Pfam" id="PF01483"/>
    </source>
</evidence>
<evidence type="ECO:0000313" key="5">
    <source>
        <dbReference type="Proteomes" id="UP000046067"/>
    </source>
</evidence>